<reference evidence="1 2" key="1">
    <citation type="submission" date="2024-10" db="EMBL/GenBank/DDBJ databases">
        <authorList>
            <person name="Kim D."/>
        </authorList>
    </citation>
    <scope>NUCLEOTIDE SEQUENCE [LARGE SCALE GENOMIC DNA]</scope>
    <source>
        <strain evidence="1">BH-2024</strain>
    </source>
</reference>
<organism evidence="1 2">
    <name type="scientific">Heterodera trifolii</name>
    <dbReference type="NCBI Taxonomy" id="157864"/>
    <lineage>
        <taxon>Eukaryota</taxon>
        <taxon>Metazoa</taxon>
        <taxon>Ecdysozoa</taxon>
        <taxon>Nematoda</taxon>
        <taxon>Chromadorea</taxon>
        <taxon>Rhabditida</taxon>
        <taxon>Tylenchina</taxon>
        <taxon>Tylenchomorpha</taxon>
        <taxon>Tylenchoidea</taxon>
        <taxon>Heteroderidae</taxon>
        <taxon>Heteroderinae</taxon>
        <taxon>Heterodera</taxon>
    </lineage>
</organism>
<protein>
    <submittedName>
        <fullName evidence="1">Uncharacterized protein</fullName>
    </submittedName>
</protein>
<gene>
    <name evidence="1" type="ORF">niasHT_018091</name>
</gene>
<keyword evidence="2" id="KW-1185">Reference proteome</keyword>
<dbReference type="Proteomes" id="UP001620626">
    <property type="component" value="Unassembled WGS sequence"/>
</dbReference>
<evidence type="ECO:0000313" key="1">
    <source>
        <dbReference type="EMBL" id="KAL3107768.1"/>
    </source>
</evidence>
<dbReference type="EMBL" id="JBICBT010000606">
    <property type="protein sequence ID" value="KAL3107768.1"/>
    <property type="molecule type" value="Genomic_DNA"/>
</dbReference>
<name>A0ABD2KXV2_9BILA</name>
<evidence type="ECO:0000313" key="2">
    <source>
        <dbReference type="Proteomes" id="UP001620626"/>
    </source>
</evidence>
<accession>A0ABD2KXV2</accession>
<dbReference type="AlphaFoldDB" id="A0ABD2KXV2"/>
<comment type="caution">
    <text evidence="1">The sequence shown here is derived from an EMBL/GenBank/DDBJ whole genome shotgun (WGS) entry which is preliminary data.</text>
</comment>
<proteinExistence type="predicted"/>
<sequence>MLGILDDKRHSNGPRQCAAYVWTIGRATNESHTTCNSLRMVRGKLMNMFIKLTSFCQISTTAPWFTFRHSHILNEFSLINKIRSDHSSFSREIFFELAHHLLKANPHKYLDAELAARLEMPLGREY</sequence>